<protein>
    <submittedName>
        <fullName evidence="1">Type I neck protein</fullName>
    </submittedName>
</protein>
<reference evidence="1" key="1">
    <citation type="journal article" date="2021" name="Proc. Natl. Acad. Sci. U.S.A.">
        <title>A Catalog of Tens of Thousands of Viruses from Human Metagenomes Reveals Hidden Associations with Chronic Diseases.</title>
        <authorList>
            <person name="Tisza M.J."/>
            <person name="Buck C.B."/>
        </authorList>
    </citation>
    <scope>NUCLEOTIDE SEQUENCE</scope>
    <source>
        <strain evidence="1">CtYcY12</strain>
    </source>
</reference>
<name>A0A8S5TTW3_9CAUD</name>
<evidence type="ECO:0000313" key="1">
    <source>
        <dbReference type="EMBL" id="DAF85646.1"/>
    </source>
</evidence>
<proteinExistence type="predicted"/>
<accession>A0A8S5TTW3</accession>
<dbReference type="EMBL" id="BK015928">
    <property type="protein sequence ID" value="DAF85646.1"/>
    <property type="molecule type" value="Genomic_DNA"/>
</dbReference>
<sequence>MSKVRVVLNREGVRQLMRSQEMQGVIDGHARNMAAKSGGEVESYVAQTRAVSIVRGDDGNNSALKAMGGS</sequence>
<organism evidence="1">
    <name type="scientific">Siphoviridae sp. ctYcY12</name>
    <dbReference type="NCBI Taxonomy" id="2825550"/>
    <lineage>
        <taxon>Viruses</taxon>
        <taxon>Duplodnaviria</taxon>
        <taxon>Heunggongvirae</taxon>
        <taxon>Uroviricota</taxon>
        <taxon>Caudoviricetes</taxon>
    </lineage>
</organism>